<accession>A0A3Q3ACV6</accession>
<dbReference type="OMA" id="AVERMEW"/>
<reference evidence="1" key="1">
    <citation type="submission" date="2025-08" db="UniProtKB">
        <authorList>
            <consortium name="Ensembl"/>
        </authorList>
    </citation>
    <scope>IDENTIFICATION</scope>
</reference>
<evidence type="ECO:0000313" key="2">
    <source>
        <dbReference type="Proteomes" id="UP000264800"/>
    </source>
</evidence>
<dbReference type="AlphaFoldDB" id="A0A3Q3ACV6"/>
<sequence length="76" mass="8817">MRILFYLNIAQKNLAVERMEWPPCSPKLNPIEHLWDQLGRAVCSRVTNATTLAVLQQLLVEEWDAILKQCVTKLVR</sequence>
<dbReference type="Ensembl" id="ENSKMAT00000014271.1">
    <property type="protein sequence ID" value="ENSKMAP00000014061.1"/>
    <property type="gene ID" value="ENSKMAG00000010544.1"/>
</dbReference>
<dbReference type="Proteomes" id="UP000264800">
    <property type="component" value="Unplaced"/>
</dbReference>
<proteinExistence type="predicted"/>
<reference evidence="1" key="2">
    <citation type="submission" date="2025-09" db="UniProtKB">
        <authorList>
            <consortium name="Ensembl"/>
        </authorList>
    </citation>
    <scope>IDENTIFICATION</scope>
</reference>
<keyword evidence="2" id="KW-1185">Reference proteome</keyword>
<dbReference type="InterPro" id="IPR036397">
    <property type="entry name" value="RNaseH_sf"/>
</dbReference>
<name>A0A3Q3ACV6_KRYMA</name>
<protein>
    <recommendedName>
        <fullName evidence="3">Tc1-like transposase DDE domain-containing protein</fullName>
    </recommendedName>
</protein>
<dbReference type="Gene3D" id="3.30.420.10">
    <property type="entry name" value="Ribonuclease H-like superfamily/Ribonuclease H"/>
    <property type="match status" value="1"/>
</dbReference>
<dbReference type="GO" id="GO:0003676">
    <property type="term" value="F:nucleic acid binding"/>
    <property type="evidence" value="ECO:0007669"/>
    <property type="project" value="InterPro"/>
</dbReference>
<dbReference type="STRING" id="37003.ENSKMAP00000014061"/>
<evidence type="ECO:0000313" key="1">
    <source>
        <dbReference type="Ensembl" id="ENSKMAP00000014061.1"/>
    </source>
</evidence>
<organism evidence="1 2">
    <name type="scientific">Kryptolebias marmoratus</name>
    <name type="common">Mangrove killifish</name>
    <name type="synonym">Rivulus marmoratus</name>
    <dbReference type="NCBI Taxonomy" id="37003"/>
    <lineage>
        <taxon>Eukaryota</taxon>
        <taxon>Metazoa</taxon>
        <taxon>Chordata</taxon>
        <taxon>Craniata</taxon>
        <taxon>Vertebrata</taxon>
        <taxon>Euteleostomi</taxon>
        <taxon>Actinopterygii</taxon>
        <taxon>Neopterygii</taxon>
        <taxon>Teleostei</taxon>
        <taxon>Neoteleostei</taxon>
        <taxon>Acanthomorphata</taxon>
        <taxon>Ovalentaria</taxon>
        <taxon>Atherinomorphae</taxon>
        <taxon>Cyprinodontiformes</taxon>
        <taxon>Rivulidae</taxon>
        <taxon>Kryptolebias</taxon>
    </lineage>
</organism>
<dbReference type="GeneTree" id="ENSGT00940000176839"/>
<evidence type="ECO:0008006" key="3">
    <source>
        <dbReference type="Google" id="ProtNLM"/>
    </source>
</evidence>